<evidence type="ECO:0000313" key="2">
    <source>
        <dbReference type="EMBL" id="AHI57495.1"/>
    </source>
</evidence>
<accession>W6ALC2</accession>
<dbReference type="InterPro" id="IPR054816">
    <property type="entry name" value="Lipoprotein_mollicutes-type_CS"/>
</dbReference>
<dbReference type="STRING" id="838561.P344_00610"/>
<dbReference type="Proteomes" id="UP000019260">
    <property type="component" value="Chromosome"/>
</dbReference>
<keyword evidence="3" id="KW-1185">Reference proteome</keyword>
<evidence type="ECO:0008006" key="4">
    <source>
        <dbReference type="Google" id="ProtNLM"/>
    </source>
</evidence>
<name>W6ALC2_9MOLU</name>
<feature type="signal peptide" evidence="1">
    <location>
        <begin position="1"/>
        <end position="23"/>
    </location>
</feature>
<sequence length="501" mass="55626">MKKLLSILGAVGLTVSGTSSVIACNAHKSDTPNPEPSKDKRIITKLSSWTNLRPLLFDSKDYKSLTADNLVNTIANQLPLDKTNKVVVKDGTFTNINITDGKVTNGTVTVSVLRNDKPIVDTTSGKTEFKVYFQTNQVKNARELATEINQKAPNSLTKLSEVKINFNGTQLPLGMILNLIPTFVKLSDLPTKIPASFDANSDPDQKKWNDFVNKIKILAGEIWEKPFNTSVKLTDWINLTVTGKLGEIVNAIAPDLIHFHNFLVEQKAKNHDNLALLLVQYLFEAPRDINGDGFLKINKDKKDIKSNLDNLLCNLLQPWQNANNEKYSVANPLQLKILVFLSVKWDTGTVKLKDLNVDDVLKTLITDLMNHDVAQPIKVTIHNVPIKGDITFDLNLNSIIGDSIMPTMLKNSGYGSTIVDSNNLQMLAGNLIFEIQKDGSDTWTASTSINDILISDVKNIRMKVTGMQFKVIAKDDVNANFTTDYNLNTEFDIDLSTTNLL</sequence>
<dbReference type="PROSITE" id="PS51257">
    <property type="entry name" value="PROKAR_LIPOPROTEIN"/>
    <property type="match status" value="1"/>
</dbReference>
<reference evidence="2 3" key="1">
    <citation type="submission" date="2013-09" db="EMBL/GenBank/DDBJ databases">
        <title>Complete genome sequence of Spiroplasma mirum suckling mouse cataract agent.</title>
        <authorList>
            <person name="Landry C.A."/>
            <person name="Bastian F.O."/>
            <person name="Thune R.L."/>
        </authorList>
    </citation>
    <scope>NUCLEOTIDE SEQUENCE [LARGE SCALE GENOMIC DNA]</scope>
    <source>
        <strain evidence="2 3">SMCA</strain>
    </source>
</reference>
<dbReference type="PATRIC" id="fig|838561.3.peg.118"/>
<keyword evidence="1" id="KW-0732">Signal</keyword>
<dbReference type="HOGENOM" id="CLU_543924_0_0_14"/>
<feature type="chain" id="PRO_5004875896" description="Lipoprotein" evidence="1">
    <location>
        <begin position="24"/>
        <end position="501"/>
    </location>
</feature>
<gene>
    <name evidence="2" type="ORF">P344_00610</name>
</gene>
<protein>
    <recommendedName>
        <fullName evidence="4">Lipoprotein</fullName>
    </recommendedName>
</protein>
<dbReference type="AlphaFoldDB" id="W6ALC2"/>
<dbReference type="RefSeq" id="WP_025316931.1">
    <property type="nucleotide sequence ID" value="NZ_CP006720.1"/>
</dbReference>
<proteinExistence type="predicted"/>
<dbReference type="EMBL" id="CP006720">
    <property type="protein sequence ID" value="AHI57495.1"/>
    <property type="molecule type" value="Genomic_DNA"/>
</dbReference>
<dbReference type="OrthoDB" id="390324at2"/>
<evidence type="ECO:0000256" key="1">
    <source>
        <dbReference type="SAM" id="SignalP"/>
    </source>
</evidence>
<organism evidence="2 3">
    <name type="scientific">Spiroplasma mirum ATCC 29335</name>
    <dbReference type="NCBI Taxonomy" id="838561"/>
    <lineage>
        <taxon>Bacteria</taxon>
        <taxon>Bacillati</taxon>
        <taxon>Mycoplasmatota</taxon>
        <taxon>Mollicutes</taxon>
        <taxon>Entomoplasmatales</taxon>
        <taxon>Spiroplasmataceae</taxon>
        <taxon>Spiroplasma</taxon>
    </lineage>
</organism>
<dbReference type="KEGG" id="smia:P344_00610"/>
<evidence type="ECO:0000313" key="3">
    <source>
        <dbReference type="Proteomes" id="UP000019260"/>
    </source>
</evidence>
<dbReference type="NCBIfam" id="NF038029">
    <property type="entry name" value="LP_plasma"/>
    <property type="match status" value="1"/>
</dbReference>